<feature type="region of interest" description="Disordered" evidence="1">
    <location>
        <begin position="17"/>
        <end position="43"/>
    </location>
</feature>
<protein>
    <recommendedName>
        <fullName evidence="4">TIR domain-containing protein</fullName>
    </recommendedName>
</protein>
<evidence type="ECO:0000313" key="2">
    <source>
        <dbReference type="EMBL" id="CAK9101169.1"/>
    </source>
</evidence>
<keyword evidence="3" id="KW-1185">Reference proteome</keyword>
<dbReference type="Proteomes" id="UP001642464">
    <property type="component" value="Unassembled WGS sequence"/>
</dbReference>
<name>A0ABP0RLK4_9DINO</name>
<evidence type="ECO:0000256" key="1">
    <source>
        <dbReference type="SAM" id="MobiDB-lite"/>
    </source>
</evidence>
<comment type="caution">
    <text evidence="2">The sequence shown here is derived from an EMBL/GenBank/DDBJ whole genome shotgun (WGS) entry which is preliminary data.</text>
</comment>
<evidence type="ECO:0008006" key="4">
    <source>
        <dbReference type="Google" id="ProtNLM"/>
    </source>
</evidence>
<evidence type="ECO:0000313" key="3">
    <source>
        <dbReference type="Proteomes" id="UP001642464"/>
    </source>
</evidence>
<reference evidence="2 3" key="1">
    <citation type="submission" date="2024-02" db="EMBL/GenBank/DDBJ databases">
        <authorList>
            <person name="Chen Y."/>
            <person name="Shah S."/>
            <person name="Dougan E. K."/>
            <person name="Thang M."/>
            <person name="Chan C."/>
        </authorList>
    </citation>
    <scope>NUCLEOTIDE SEQUENCE [LARGE SCALE GENOMIC DNA]</scope>
</reference>
<feature type="non-terminal residue" evidence="2">
    <location>
        <position position="1"/>
    </location>
</feature>
<accession>A0ABP0RLK4</accession>
<proteinExistence type="predicted"/>
<dbReference type="EMBL" id="CAXAMM010041779">
    <property type="protein sequence ID" value="CAK9101169.1"/>
    <property type="molecule type" value="Genomic_DNA"/>
</dbReference>
<organism evidence="2 3">
    <name type="scientific">Durusdinium trenchii</name>
    <dbReference type="NCBI Taxonomy" id="1381693"/>
    <lineage>
        <taxon>Eukaryota</taxon>
        <taxon>Sar</taxon>
        <taxon>Alveolata</taxon>
        <taxon>Dinophyceae</taxon>
        <taxon>Suessiales</taxon>
        <taxon>Symbiodiniaceae</taxon>
        <taxon>Durusdinium</taxon>
    </lineage>
</organism>
<gene>
    <name evidence="2" type="ORF">SCF082_LOCUS47312</name>
</gene>
<sequence length="208" mass="22704">AATGGYAAEAKPSAALIGAKGEVPAGHGKKSEQASTTPESIVDFPDGSRAPVSMFSARFDGSEMEQKFRKVHELLVAHKFDNLMVSVSGGGDFGEKTLEYLGRLDEERGVMLAVCTENYGEMTDSEYSSNRELKFALDQKLHVIPLRVVEMYPPRPPFGLEHPFDKTGTAKTLVKMVLPPSKVYLDCRNQSAEQIARLIADQLLAKAK</sequence>